<keyword evidence="2" id="KW-1185">Reference proteome</keyword>
<organism evidence="1 2">
    <name type="scientific">Stylosanthes scabra</name>
    <dbReference type="NCBI Taxonomy" id="79078"/>
    <lineage>
        <taxon>Eukaryota</taxon>
        <taxon>Viridiplantae</taxon>
        <taxon>Streptophyta</taxon>
        <taxon>Embryophyta</taxon>
        <taxon>Tracheophyta</taxon>
        <taxon>Spermatophyta</taxon>
        <taxon>Magnoliopsida</taxon>
        <taxon>eudicotyledons</taxon>
        <taxon>Gunneridae</taxon>
        <taxon>Pentapetalae</taxon>
        <taxon>rosids</taxon>
        <taxon>fabids</taxon>
        <taxon>Fabales</taxon>
        <taxon>Fabaceae</taxon>
        <taxon>Papilionoideae</taxon>
        <taxon>50 kb inversion clade</taxon>
        <taxon>dalbergioids sensu lato</taxon>
        <taxon>Dalbergieae</taxon>
        <taxon>Pterocarpus clade</taxon>
        <taxon>Stylosanthes</taxon>
    </lineage>
</organism>
<comment type="caution">
    <text evidence="1">The sequence shown here is derived from an EMBL/GenBank/DDBJ whole genome shotgun (WGS) entry which is preliminary data.</text>
</comment>
<name>A0ABU6TQV7_9FABA</name>
<protein>
    <submittedName>
        <fullName evidence="1">Uncharacterized protein</fullName>
    </submittedName>
</protein>
<accession>A0ABU6TQV7</accession>
<dbReference type="Proteomes" id="UP001341840">
    <property type="component" value="Unassembled WGS sequence"/>
</dbReference>
<feature type="non-terminal residue" evidence="1">
    <location>
        <position position="69"/>
    </location>
</feature>
<reference evidence="1 2" key="1">
    <citation type="journal article" date="2023" name="Plants (Basel)">
        <title>Bridging the Gap: Combining Genomics and Transcriptomics Approaches to Understand Stylosanthes scabra, an Orphan Legume from the Brazilian Caatinga.</title>
        <authorList>
            <person name="Ferreira-Neto J.R.C."/>
            <person name="da Silva M.D."/>
            <person name="Binneck E."/>
            <person name="de Melo N.F."/>
            <person name="da Silva R.H."/>
            <person name="de Melo A.L.T.M."/>
            <person name="Pandolfi V."/>
            <person name="Bustamante F.O."/>
            <person name="Brasileiro-Vidal A.C."/>
            <person name="Benko-Iseppon A.M."/>
        </authorList>
    </citation>
    <scope>NUCLEOTIDE SEQUENCE [LARGE SCALE GENOMIC DNA]</scope>
    <source>
        <tissue evidence="1">Leaves</tissue>
    </source>
</reference>
<evidence type="ECO:0000313" key="1">
    <source>
        <dbReference type="EMBL" id="MED6151201.1"/>
    </source>
</evidence>
<evidence type="ECO:0000313" key="2">
    <source>
        <dbReference type="Proteomes" id="UP001341840"/>
    </source>
</evidence>
<gene>
    <name evidence="1" type="ORF">PIB30_080190</name>
</gene>
<proteinExistence type="predicted"/>
<sequence length="69" mass="7903">MPTRAPVVRHIIDLIASYRYVSNSLNGLGRDLIRRSRVKCIIRSQKPSGSQKLPPQIIRGWARILDLHD</sequence>
<dbReference type="EMBL" id="JASCZI010091781">
    <property type="protein sequence ID" value="MED6151201.1"/>
    <property type="molecule type" value="Genomic_DNA"/>
</dbReference>